<keyword evidence="5 6" id="KW-0472">Membrane</keyword>
<sequence length="285" mass="29496">MTRAGDRSQRMLVQALWLMAPTTTIVVGAELIVVGLLPLIAQDLGIPLAQGGNWRMPFMVLAVASLLLAPVIALLFPKVPKADALGLAGQLRLLRQPLFLAHLALSVAVFSSMFSAYTYLGAWVERTFGLSPSSVAFTLFLFGVAGLLGNSLAGRYADRAVLRSTAVAIIVLVAGVNLAALAGGSMAMAAVPMFLWSVSQTALVTLGQVRVTLAGKPAPPFAMTMNISAANLGIALGTLGGGGVIDRFQVGAIGLAPIGFAIVALPLLVLVGRGVAPSFQTPQRR</sequence>
<keyword evidence="8" id="KW-1185">Reference proteome</keyword>
<dbReference type="InterPro" id="IPR011701">
    <property type="entry name" value="MFS"/>
</dbReference>
<name>A0A1W6YMQ1_9BORD</name>
<evidence type="ECO:0000313" key="7">
    <source>
        <dbReference type="EMBL" id="ARP82308.1"/>
    </source>
</evidence>
<feature type="transmembrane region" description="Helical" evidence="6">
    <location>
        <begin position="165"/>
        <end position="187"/>
    </location>
</feature>
<keyword evidence="4 6" id="KW-1133">Transmembrane helix</keyword>
<protein>
    <recommendedName>
        <fullName evidence="9">Major facilitator superfamily (MFS) profile domain-containing protein</fullName>
    </recommendedName>
</protein>
<dbReference type="GO" id="GO:0022857">
    <property type="term" value="F:transmembrane transporter activity"/>
    <property type="evidence" value="ECO:0007669"/>
    <property type="project" value="InterPro"/>
</dbReference>
<dbReference type="PANTHER" id="PTHR43124">
    <property type="entry name" value="PURINE EFFLUX PUMP PBUE"/>
    <property type="match status" value="1"/>
</dbReference>
<dbReference type="Gene3D" id="1.20.1250.20">
    <property type="entry name" value="MFS general substrate transporter like domains"/>
    <property type="match status" value="1"/>
</dbReference>
<feature type="transmembrane region" description="Helical" evidence="6">
    <location>
        <begin position="132"/>
        <end position="153"/>
    </location>
</feature>
<feature type="transmembrane region" description="Helical" evidence="6">
    <location>
        <begin position="251"/>
        <end position="276"/>
    </location>
</feature>
<reference evidence="7 8" key="1">
    <citation type="submission" date="2017-05" db="EMBL/GenBank/DDBJ databases">
        <title>Complete and WGS of Bordetella genogroups.</title>
        <authorList>
            <person name="Spilker T."/>
            <person name="LiPuma J."/>
        </authorList>
    </citation>
    <scope>NUCLEOTIDE SEQUENCE [LARGE SCALE GENOMIC DNA]</scope>
    <source>
        <strain evidence="7 8">AU19157</strain>
    </source>
</reference>
<proteinExistence type="predicted"/>
<feature type="transmembrane region" description="Helical" evidence="6">
    <location>
        <begin position="225"/>
        <end position="245"/>
    </location>
</feature>
<dbReference type="KEGG" id="bgv:CAL12_16785"/>
<dbReference type="RefSeq" id="WP_086065680.1">
    <property type="nucleotide sequence ID" value="NZ_CP021108.1"/>
</dbReference>
<dbReference type="EMBL" id="CP021108">
    <property type="protein sequence ID" value="ARP82308.1"/>
    <property type="molecule type" value="Genomic_DNA"/>
</dbReference>
<evidence type="ECO:0000256" key="2">
    <source>
        <dbReference type="ARBA" id="ARBA00022475"/>
    </source>
</evidence>
<evidence type="ECO:0000256" key="1">
    <source>
        <dbReference type="ARBA" id="ARBA00004651"/>
    </source>
</evidence>
<feature type="transmembrane region" description="Helical" evidence="6">
    <location>
        <begin position="98"/>
        <end position="120"/>
    </location>
</feature>
<keyword evidence="2" id="KW-1003">Cell membrane</keyword>
<dbReference type="SUPFAM" id="SSF103473">
    <property type="entry name" value="MFS general substrate transporter"/>
    <property type="match status" value="1"/>
</dbReference>
<dbReference type="Pfam" id="PF07690">
    <property type="entry name" value="MFS_1"/>
    <property type="match status" value="1"/>
</dbReference>
<keyword evidence="3 6" id="KW-0812">Transmembrane</keyword>
<feature type="transmembrane region" description="Helical" evidence="6">
    <location>
        <begin position="57"/>
        <end position="77"/>
    </location>
</feature>
<evidence type="ECO:0008006" key="9">
    <source>
        <dbReference type="Google" id="ProtNLM"/>
    </source>
</evidence>
<evidence type="ECO:0000313" key="8">
    <source>
        <dbReference type="Proteomes" id="UP000194151"/>
    </source>
</evidence>
<evidence type="ECO:0000256" key="6">
    <source>
        <dbReference type="SAM" id="Phobius"/>
    </source>
</evidence>
<dbReference type="GO" id="GO:0005886">
    <property type="term" value="C:plasma membrane"/>
    <property type="evidence" value="ECO:0007669"/>
    <property type="project" value="UniProtKB-SubCell"/>
</dbReference>
<dbReference type="InterPro" id="IPR036259">
    <property type="entry name" value="MFS_trans_sf"/>
</dbReference>
<organism evidence="7 8">
    <name type="scientific">Bordetella genomosp. 8</name>
    <dbReference type="NCBI Taxonomy" id="1416806"/>
    <lineage>
        <taxon>Bacteria</taxon>
        <taxon>Pseudomonadati</taxon>
        <taxon>Pseudomonadota</taxon>
        <taxon>Betaproteobacteria</taxon>
        <taxon>Burkholderiales</taxon>
        <taxon>Alcaligenaceae</taxon>
        <taxon>Bordetella</taxon>
    </lineage>
</organism>
<evidence type="ECO:0000256" key="3">
    <source>
        <dbReference type="ARBA" id="ARBA00022692"/>
    </source>
</evidence>
<evidence type="ECO:0000256" key="4">
    <source>
        <dbReference type="ARBA" id="ARBA00022989"/>
    </source>
</evidence>
<dbReference type="OrthoDB" id="9788453at2"/>
<feature type="transmembrane region" description="Helical" evidence="6">
    <location>
        <begin position="12"/>
        <end position="37"/>
    </location>
</feature>
<dbReference type="InterPro" id="IPR050189">
    <property type="entry name" value="MFS_Efflux_Transporters"/>
</dbReference>
<comment type="subcellular location">
    <subcellularLocation>
        <location evidence="1">Cell membrane</location>
        <topology evidence="1">Multi-pass membrane protein</topology>
    </subcellularLocation>
</comment>
<dbReference type="Proteomes" id="UP000194151">
    <property type="component" value="Chromosome"/>
</dbReference>
<dbReference type="STRING" id="1416806.CAL12_16785"/>
<dbReference type="AlphaFoldDB" id="A0A1W6YMQ1"/>
<dbReference type="PANTHER" id="PTHR43124:SF10">
    <property type="entry name" value="PURINE EFFLUX PUMP PBUE"/>
    <property type="match status" value="1"/>
</dbReference>
<gene>
    <name evidence="7" type="ORF">CAL12_16785</name>
</gene>
<accession>A0A1W6YMQ1</accession>
<evidence type="ECO:0000256" key="5">
    <source>
        <dbReference type="ARBA" id="ARBA00023136"/>
    </source>
</evidence>